<proteinExistence type="predicted"/>
<dbReference type="AlphaFoldDB" id="A0A558IKZ5"/>
<dbReference type="InterPro" id="IPR047654">
    <property type="entry name" value="IS1634_transpos"/>
</dbReference>
<feature type="domain" description="Transposase IS4-like" evidence="1">
    <location>
        <begin position="174"/>
        <end position="447"/>
    </location>
</feature>
<dbReference type="InterPro" id="IPR002559">
    <property type="entry name" value="Transposase_11"/>
</dbReference>
<accession>A0A558IKZ5</accession>
<evidence type="ECO:0000313" key="2">
    <source>
        <dbReference type="EMBL" id="TVU82071.1"/>
    </source>
</evidence>
<dbReference type="PANTHER" id="PTHR34614:SF2">
    <property type="entry name" value="TRANSPOSASE IS4-LIKE DOMAIN-CONTAINING PROTEIN"/>
    <property type="match status" value="1"/>
</dbReference>
<dbReference type="RefSeq" id="WP_158381896.1">
    <property type="nucleotide sequence ID" value="NZ_VMTX01000014.1"/>
</dbReference>
<dbReference type="GO" id="GO:0003677">
    <property type="term" value="F:DNA binding"/>
    <property type="evidence" value="ECO:0007669"/>
    <property type="project" value="InterPro"/>
</dbReference>
<evidence type="ECO:0000259" key="1">
    <source>
        <dbReference type="Pfam" id="PF01609"/>
    </source>
</evidence>
<dbReference type="SUPFAM" id="SSF53098">
    <property type="entry name" value="Ribonuclease H-like"/>
    <property type="match status" value="1"/>
</dbReference>
<dbReference type="Pfam" id="PF01609">
    <property type="entry name" value="DDE_Tnp_1"/>
    <property type="match status" value="1"/>
</dbReference>
<dbReference type="GO" id="GO:0006313">
    <property type="term" value="P:DNA transposition"/>
    <property type="evidence" value="ECO:0007669"/>
    <property type="project" value="InterPro"/>
</dbReference>
<organism evidence="2 3">
    <name type="scientific">Corynebacterium aurimucosum</name>
    <dbReference type="NCBI Taxonomy" id="169292"/>
    <lineage>
        <taxon>Bacteria</taxon>
        <taxon>Bacillati</taxon>
        <taxon>Actinomycetota</taxon>
        <taxon>Actinomycetes</taxon>
        <taxon>Mycobacteriales</taxon>
        <taxon>Corynebacteriaceae</taxon>
        <taxon>Corynebacterium</taxon>
    </lineage>
</organism>
<dbReference type="PANTHER" id="PTHR34614">
    <property type="match status" value="1"/>
</dbReference>
<gene>
    <name evidence="2" type="ORF">FQN05_10190</name>
</gene>
<dbReference type="Proteomes" id="UP000320648">
    <property type="component" value="Unassembled WGS sequence"/>
</dbReference>
<dbReference type="GO" id="GO:0004803">
    <property type="term" value="F:transposase activity"/>
    <property type="evidence" value="ECO:0007669"/>
    <property type="project" value="InterPro"/>
</dbReference>
<evidence type="ECO:0000313" key="3">
    <source>
        <dbReference type="Proteomes" id="UP000320648"/>
    </source>
</evidence>
<comment type="caution">
    <text evidence="2">The sequence shown here is derived from an EMBL/GenBank/DDBJ whole genome shotgun (WGS) entry which is preliminary data.</text>
</comment>
<name>A0A558IKZ5_9CORY</name>
<sequence length="507" mass="55696">MSPYIRTVKTASGATAVQVVWSEHRGSKKLQQVGSGHSPDQVEQLKAQARRLIDADQLTLDLGVEPSVSRGTADDPVPVTEQRAGYLLDCIDACFNELGLAVATGDDPVFRDLVRARLINPGSKFDSIETLAEVGVTSASYATIKRRLPGFATDAFGEGLTQVLAHHAGIGPGTFILYDVTTLYFETDTADELRKPGFSKERRLEPQILVGLLTDATGFPLHVGAFAGNSAETHTMLPMITRFQDAYQLDEVTVVADAGMFSAANKQALIDAGLHYILSVKTPTVPEVIETWRRENPGEDYTHGQIWTQASASDGRKYTTPNSVTHYQYSHDRARRSLRGISEQVAKAKRAVDGDIAIKRNRYIDLSAPNKKVNYALAAKHRALAGIKGYETDLTGLAAQEVIGHYRRLFNIEKSFRMSKSDLKARPIYARKQDSITAHLNIVIAALAVAHLMETRSGQSIKRLVRTLKKYRSFQLVIGSETIHAAVPLPPEIQTLVNTITTPTLRH</sequence>
<dbReference type="NCBIfam" id="NF033559">
    <property type="entry name" value="transpos_IS1634"/>
    <property type="match status" value="1"/>
</dbReference>
<dbReference type="InterPro" id="IPR012337">
    <property type="entry name" value="RNaseH-like_sf"/>
</dbReference>
<reference evidence="2 3" key="1">
    <citation type="submission" date="2019-07" db="EMBL/GenBank/DDBJ databases">
        <title>Draft genome of C. aurimucosum strain 15-4290.</title>
        <authorList>
            <person name="Pacheco L.G.C."/>
            <person name="Aguiar E.R.G.R."/>
            <person name="Navas J."/>
            <person name="Santos C.S."/>
            <person name="Rocha D.J.P.G."/>
        </authorList>
    </citation>
    <scope>NUCLEOTIDE SEQUENCE [LARGE SCALE GENOMIC DNA]</scope>
    <source>
        <strain evidence="2 3">15-4290</strain>
    </source>
</reference>
<protein>
    <submittedName>
        <fullName evidence="2">IS1634 family transposase</fullName>
    </submittedName>
</protein>
<dbReference type="EMBL" id="VMTX01000014">
    <property type="protein sequence ID" value="TVU82071.1"/>
    <property type="molecule type" value="Genomic_DNA"/>
</dbReference>